<dbReference type="EMBL" id="GL348717">
    <property type="protein sequence ID" value="EFH52094.1"/>
    <property type="molecule type" value="Genomic_DNA"/>
</dbReference>
<dbReference type="InterPro" id="IPR017459">
    <property type="entry name" value="Glycosyl_Trfase_fam3_N_dom"/>
</dbReference>
<dbReference type="HOGENOM" id="CLU_1888605_0_0_1"/>
<accession>D7LNC7</accession>
<evidence type="ECO:0000256" key="1">
    <source>
        <dbReference type="ARBA" id="ARBA00022676"/>
    </source>
</evidence>
<dbReference type="STRING" id="81972.D7LNC7"/>
<evidence type="ECO:0000256" key="2">
    <source>
        <dbReference type="ARBA" id="ARBA00022679"/>
    </source>
</evidence>
<keyword evidence="2" id="KW-0808">Transferase</keyword>
<evidence type="ECO:0000313" key="5">
    <source>
        <dbReference type="Proteomes" id="UP000008694"/>
    </source>
</evidence>
<dbReference type="SUPFAM" id="SSF47648">
    <property type="entry name" value="Nucleoside phosphorylase/phosphoribosyltransferase N-terminal domain"/>
    <property type="match status" value="1"/>
</dbReference>
<dbReference type="Gene3D" id="1.20.970.10">
    <property type="entry name" value="Transferase, Pyrimidine Nucleoside Phosphorylase, Chain C"/>
    <property type="match status" value="1"/>
</dbReference>
<organism evidence="5">
    <name type="scientific">Arabidopsis lyrata subsp. lyrata</name>
    <name type="common">Lyre-leaved rock-cress</name>
    <dbReference type="NCBI Taxonomy" id="81972"/>
    <lineage>
        <taxon>Eukaryota</taxon>
        <taxon>Viridiplantae</taxon>
        <taxon>Streptophyta</taxon>
        <taxon>Embryophyta</taxon>
        <taxon>Tracheophyta</taxon>
        <taxon>Spermatophyta</taxon>
        <taxon>Magnoliopsida</taxon>
        <taxon>eudicotyledons</taxon>
        <taxon>Gunneridae</taxon>
        <taxon>Pentapetalae</taxon>
        <taxon>rosids</taxon>
        <taxon>malvids</taxon>
        <taxon>Brassicales</taxon>
        <taxon>Brassicaceae</taxon>
        <taxon>Camelineae</taxon>
        <taxon>Arabidopsis</taxon>
    </lineage>
</organism>
<keyword evidence="5" id="KW-1185">Reference proteome</keyword>
<dbReference type="eggNOG" id="KOG1438">
    <property type="taxonomic scope" value="Eukaryota"/>
</dbReference>
<sequence>MPNLPLVNLGLSGGISGFSAPEALPNVCENATPSSIKSFNQFLSNEANDALISAFLVLLRAKGETYEEINGEKKLTFNEFLKDPSGMEAVINAKALQSYHLIEDTDDTYSRSCVHRDIKSSNILIDDKFNSKISE</sequence>
<proteinExistence type="predicted"/>
<dbReference type="InterPro" id="IPR036320">
    <property type="entry name" value="Glycosyl_Trfase_fam3_N_dom_sf"/>
</dbReference>
<gene>
    <name evidence="4" type="ORF">ARALYDRAFT_905960</name>
</gene>
<dbReference type="InterPro" id="IPR011009">
    <property type="entry name" value="Kinase-like_dom_sf"/>
</dbReference>
<dbReference type="GO" id="GO:0016757">
    <property type="term" value="F:glycosyltransferase activity"/>
    <property type="evidence" value="ECO:0007669"/>
    <property type="project" value="UniProtKB-KW"/>
</dbReference>
<dbReference type="PROSITE" id="PS00108">
    <property type="entry name" value="PROTEIN_KINASE_ST"/>
    <property type="match status" value="1"/>
</dbReference>
<dbReference type="AlphaFoldDB" id="D7LNC7"/>
<evidence type="ECO:0000259" key="3">
    <source>
        <dbReference type="PROSITE" id="PS50011"/>
    </source>
</evidence>
<dbReference type="Proteomes" id="UP000008694">
    <property type="component" value="Unassembled WGS sequence"/>
</dbReference>
<dbReference type="Pfam" id="PF02885">
    <property type="entry name" value="Glycos_trans_3N"/>
    <property type="match status" value="1"/>
</dbReference>
<dbReference type="Gramene" id="scaffold_501664.1">
    <property type="protein sequence ID" value="scaffold_501664.1"/>
    <property type="gene ID" value="scaffold_501664.1"/>
</dbReference>
<protein>
    <submittedName>
        <fullName evidence="4">Predicted protein</fullName>
    </submittedName>
</protein>
<dbReference type="Gene3D" id="1.10.510.10">
    <property type="entry name" value="Transferase(Phosphotransferase) domain 1"/>
    <property type="match status" value="1"/>
</dbReference>
<evidence type="ECO:0000313" key="4">
    <source>
        <dbReference type="EMBL" id="EFH52094.1"/>
    </source>
</evidence>
<keyword evidence="1" id="KW-0328">Glycosyltransferase</keyword>
<dbReference type="SUPFAM" id="SSF56112">
    <property type="entry name" value="Protein kinase-like (PK-like)"/>
    <property type="match status" value="1"/>
</dbReference>
<dbReference type="GO" id="GO:0004672">
    <property type="term" value="F:protein kinase activity"/>
    <property type="evidence" value="ECO:0007669"/>
    <property type="project" value="InterPro"/>
</dbReference>
<dbReference type="InterPro" id="IPR000719">
    <property type="entry name" value="Prot_kinase_dom"/>
</dbReference>
<dbReference type="PROSITE" id="PS50011">
    <property type="entry name" value="PROTEIN_KINASE_DOM"/>
    <property type="match status" value="1"/>
</dbReference>
<dbReference type="InterPro" id="IPR008271">
    <property type="entry name" value="Ser/Thr_kinase_AS"/>
</dbReference>
<reference evidence="5" key="1">
    <citation type="journal article" date="2011" name="Nat. Genet.">
        <title>The Arabidopsis lyrata genome sequence and the basis of rapid genome size change.</title>
        <authorList>
            <person name="Hu T.T."/>
            <person name="Pattyn P."/>
            <person name="Bakker E.G."/>
            <person name="Cao J."/>
            <person name="Cheng J.-F."/>
            <person name="Clark R.M."/>
            <person name="Fahlgren N."/>
            <person name="Fawcett J.A."/>
            <person name="Grimwood J."/>
            <person name="Gundlach H."/>
            <person name="Haberer G."/>
            <person name="Hollister J.D."/>
            <person name="Ossowski S."/>
            <person name="Ottilar R.P."/>
            <person name="Salamov A.A."/>
            <person name="Schneeberger K."/>
            <person name="Spannagl M."/>
            <person name="Wang X."/>
            <person name="Yang L."/>
            <person name="Nasrallah M.E."/>
            <person name="Bergelson J."/>
            <person name="Carrington J.C."/>
            <person name="Gaut B.S."/>
            <person name="Schmutz J."/>
            <person name="Mayer K.F.X."/>
            <person name="Van de Peer Y."/>
            <person name="Grigoriev I.V."/>
            <person name="Nordborg M."/>
            <person name="Weigel D."/>
            <person name="Guo Y.-L."/>
        </authorList>
    </citation>
    <scope>NUCLEOTIDE SEQUENCE [LARGE SCALE GENOMIC DNA]</scope>
    <source>
        <strain evidence="5">cv. MN47</strain>
    </source>
</reference>
<dbReference type="GO" id="GO:0005524">
    <property type="term" value="F:ATP binding"/>
    <property type="evidence" value="ECO:0007669"/>
    <property type="project" value="InterPro"/>
</dbReference>
<feature type="domain" description="Protein kinase" evidence="3">
    <location>
        <begin position="1"/>
        <end position="135"/>
    </location>
</feature>
<name>D7LNC7_ARALL</name>